<organism evidence="1 2">
    <name type="scientific">Saccharolobus caldissimus</name>
    <dbReference type="NCBI Taxonomy" id="1702097"/>
    <lineage>
        <taxon>Archaea</taxon>
        <taxon>Thermoproteota</taxon>
        <taxon>Thermoprotei</taxon>
        <taxon>Sulfolobales</taxon>
        <taxon>Sulfolobaceae</taxon>
        <taxon>Saccharolobus</taxon>
    </lineage>
</organism>
<evidence type="ECO:0000313" key="1">
    <source>
        <dbReference type="EMBL" id="BDB97935.1"/>
    </source>
</evidence>
<proteinExistence type="predicted"/>
<evidence type="ECO:0000313" key="2">
    <source>
        <dbReference type="Proteomes" id="UP001319921"/>
    </source>
</evidence>
<dbReference type="GeneID" id="68865695"/>
<dbReference type="AlphaFoldDB" id="A0AAQ4CQ54"/>
<dbReference type="Proteomes" id="UP001319921">
    <property type="component" value="Chromosome"/>
</dbReference>
<dbReference type="KEGG" id="scas:SACC_09520"/>
<protein>
    <submittedName>
        <fullName evidence="1">Uncharacterized protein</fullName>
    </submittedName>
</protein>
<name>A0AAQ4CQ54_9CREN</name>
<dbReference type="EMBL" id="AP025226">
    <property type="protein sequence ID" value="BDB97935.1"/>
    <property type="molecule type" value="Genomic_DNA"/>
</dbReference>
<accession>A0AAQ4CQ54</accession>
<reference evidence="1 2" key="1">
    <citation type="journal article" date="2022" name="Microbiol. Resour. Announc.">
        <title>Complete Genome Sequence of the Hyperthermophilic and Acidophilic Archaeon Saccharolobus caldissimus Strain HS-3T.</title>
        <authorList>
            <person name="Sakai H.D."/>
            <person name="Kurosawa N."/>
        </authorList>
    </citation>
    <scope>NUCLEOTIDE SEQUENCE [LARGE SCALE GENOMIC DNA]</scope>
    <source>
        <strain evidence="1 2">JCM32116</strain>
    </source>
</reference>
<sequence length="75" mass="9005">MMVHVHISYRKLEELCEADGEYVLCRDYEDVVEIQPEEVEFDNLDIEDIVGEYFDDIVKIILRKYKHVLMKRING</sequence>
<gene>
    <name evidence="1" type="ORF">SACC_09520</name>
</gene>
<keyword evidence="2" id="KW-1185">Reference proteome</keyword>
<dbReference type="RefSeq" id="WP_229571890.1">
    <property type="nucleotide sequence ID" value="NZ_AP025226.1"/>
</dbReference>